<sequence length="335" mass="38482">MENRDPRRGIVQRIMEDTQQAMQLSNQAMQLSNQAMQHTQQAMKSSNQAMQHMQQAMHRMLRLILYTEGGPPPSMPGIREMISQAAVPPVATEIAPAGDASFIGTIGKVVQAMDRLASRTARQEPAQISSTIPETQQPQEGYDHGQQSEGVAGQENHPPPRTSTPAPRDPWSQTPTAEWFTPIEDRPKSIAGDMEITTVCTRCFNMWMKRIRTQDDIPDCVFDRAKRKKCEYCSRQRNTCTPINPQLTQRLLRYKQRMEDPERPIDEAGNDWEEFKKQYVRVRTLLAREPIAQEEEFKQRDRARRARRREELKSRRPVEQQSTLSEDVSLSPTPS</sequence>
<organism evidence="3 4">
    <name type="scientific">Aspergillus sclerotioniger CBS 115572</name>
    <dbReference type="NCBI Taxonomy" id="1450535"/>
    <lineage>
        <taxon>Eukaryota</taxon>
        <taxon>Fungi</taxon>
        <taxon>Dikarya</taxon>
        <taxon>Ascomycota</taxon>
        <taxon>Pezizomycotina</taxon>
        <taxon>Eurotiomycetes</taxon>
        <taxon>Eurotiomycetidae</taxon>
        <taxon>Eurotiales</taxon>
        <taxon>Aspergillaceae</taxon>
        <taxon>Aspergillus</taxon>
        <taxon>Aspergillus subgen. Circumdati</taxon>
    </lineage>
</organism>
<reference evidence="3 4" key="1">
    <citation type="submission" date="2016-12" db="EMBL/GenBank/DDBJ databases">
        <title>The genomes of Aspergillus section Nigri reveals drivers in fungal speciation.</title>
        <authorList>
            <consortium name="DOE Joint Genome Institute"/>
            <person name="Vesth T.C."/>
            <person name="Nybo J."/>
            <person name="Theobald S."/>
            <person name="Brandl J."/>
            <person name="Frisvad J.C."/>
            <person name="Nielsen K.F."/>
            <person name="Lyhne E.K."/>
            <person name="Kogle M.E."/>
            <person name="Kuo A."/>
            <person name="Riley R."/>
            <person name="Clum A."/>
            <person name="Nolan M."/>
            <person name="Lipzen A."/>
            <person name="Salamov A."/>
            <person name="Henrissat B."/>
            <person name="Wiebenga A."/>
            <person name="De Vries R.P."/>
            <person name="Grigoriev I.V."/>
            <person name="Mortensen U.H."/>
            <person name="Andersen M.R."/>
            <person name="Baker S.E."/>
        </authorList>
    </citation>
    <scope>NUCLEOTIDE SEQUENCE [LARGE SCALE GENOMIC DNA]</scope>
    <source>
        <strain evidence="3 4">CBS 115572</strain>
    </source>
</reference>
<feature type="region of interest" description="Disordered" evidence="2">
    <location>
        <begin position="117"/>
        <end position="186"/>
    </location>
</feature>
<evidence type="ECO:0000313" key="4">
    <source>
        <dbReference type="Proteomes" id="UP000246702"/>
    </source>
</evidence>
<feature type="coiled-coil region" evidence="1">
    <location>
        <begin position="14"/>
        <end position="41"/>
    </location>
</feature>
<evidence type="ECO:0000256" key="2">
    <source>
        <dbReference type="SAM" id="MobiDB-lite"/>
    </source>
</evidence>
<evidence type="ECO:0000256" key="1">
    <source>
        <dbReference type="SAM" id="Coils"/>
    </source>
</evidence>
<dbReference type="EMBL" id="MSFK01000007">
    <property type="protein sequence ID" value="PWY93286.1"/>
    <property type="molecule type" value="Genomic_DNA"/>
</dbReference>
<feature type="compositionally biased region" description="Polar residues" evidence="2">
    <location>
        <begin position="319"/>
        <end position="335"/>
    </location>
</feature>
<dbReference type="RefSeq" id="XP_025470047.1">
    <property type="nucleotide sequence ID" value="XM_025613173.1"/>
</dbReference>
<feature type="compositionally biased region" description="Basic and acidic residues" evidence="2">
    <location>
        <begin position="308"/>
        <end position="318"/>
    </location>
</feature>
<accession>A0A317X3Z8</accession>
<gene>
    <name evidence="3" type="ORF">BO94DRAFT_544311</name>
</gene>
<comment type="caution">
    <text evidence="3">The sequence shown here is derived from an EMBL/GenBank/DDBJ whole genome shotgun (WGS) entry which is preliminary data.</text>
</comment>
<keyword evidence="4" id="KW-1185">Reference proteome</keyword>
<dbReference type="OrthoDB" id="10509622at2759"/>
<feature type="compositionally biased region" description="Polar residues" evidence="2">
    <location>
        <begin position="126"/>
        <end position="149"/>
    </location>
</feature>
<name>A0A317X3Z8_9EURO</name>
<keyword evidence="1" id="KW-0175">Coiled coil</keyword>
<feature type="region of interest" description="Disordered" evidence="2">
    <location>
        <begin position="293"/>
        <end position="335"/>
    </location>
</feature>
<proteinExistence type="predicted"/>
<dbReference type="GeneID" id="37115316"/>
<dbReference type="AlphaFoldDB" id="A0A317X3Z8"/>
<dbReference type="Proteomes" id="UP000246702">
    <property type="component" value="Unassembled WGS sequence"/>
</dbReference>
<protein>
    <submittedName>
        <fullName evidence="3">Uncharacterized protein</fullName>
    </submittedName>
</protein>
<evidence type="ECO:0000313" key="3">
    <source>
        <dbReference type="EMBL" id="PWY93286.1"/>
    </source>
</evidence>